<evidence type="ECO:0000256" key="1">
    <source>
        <dbReference type="SAM" id="MobiDB-lite"/>
    </source>
</evidence>
<name>A0A8I3PUU8_CANLF</name>
<feature type="compositionally biased region" description="Pro residues" evidence="1">
    <location>
        <begin position="401"/>
        <end position="413"/>
    </location>
</feature>
<reference evidence="2" key="1">
    <citation type="submission" date="2020-03" db="EMBL/GenBank/DDBJ databases">
        <title>Long-read based genome assembly of a Labrador retriever dog.</title>
        <authorList>
            <person name="Eory L."/>
            <person name="Zhang W."/>
            <person name="Schoenebeck J."/>
        </authorList>
    </citation>
    <scope>NUCLEOTIDE SEQUENCE [LARGE SCALE GENOMIC DNA]</scope>
    <source>
        <strain evidence="2">Labrador retriever</strain>
    </source>
</reference>
<evidence type="ECO:0000313" key="3">
    <source>
        <dbReference type="Proteomes" id="UP000805418"/>
    </source>
</evidence>
<organism evidence="2 3">
    <name type="scientific">Canis lupus familiaris</name>
    <name type="common">Dog</name>
    <name type="synonym">Canis familiaris</name>
    <dbReference type="NCBI Taxonomy" id="9615"/>
    <lineage>
        <taxon>Eukaryota</taxon>
        <taxon>Metazoa</taxon>
        <taxon>Chordata</taxon>
        <taxon>Craniata</taxon>
        <taxon>Vertebrata</taxon>
        <taxon>Euteleostomi</taxon>
        <taxon>Mammalia</taxon>
        <taxon>Eutheria</taxon>
        <taxon>Laurasiatheria</taxon>
        <taxon>Carnivora</taxon>
        <taxon>Caniformia</taxon>
        <taxon>Canidae</taxon>
        <taxon>Canis</taxon>
    </lineage>
</organism>
<dbReference type="AlphaFoldDB" id="A0A8I3PUU8"/>
<gene>
    <name evidence="2" type="primary">CIMAP1B</name>
</gene>
<feature type="region of interest" description="Disordered" evidence="1">
    <location>
        <begin position="313"/>
        <end position="339"/>
    </location>
</feature>
<evidence type="ECO:0000313" key="2">
    <source>
        <dbReference type="Ensembl" id="ENSCAFP00845038483.1"/>
    </source>
</evidence>
<accession>A0A8I3PUU8</accession>
<feature type="compositionally biased region" description="Gly residues" evidence="1">
    <location>
        <begin position="429"/>
        <end position="438"/>
    </location>
</feature>
<feature type="region of interest" description="Disordered" evidence="1">
    <location>
        <begin position="386"/>
        <end position="476"/>
    </location>
</feature>
<dbReference type="InterPro" id="IPR010736">
    <property type="entry name" value="SHIPPO-rpt"/>
</dbReference>
<protein>
    <submittedName>
        <fullName evidence="2">Ciliary microtubule associated protein 1B</fullName>
    </submittedName>
</protein>
<dbReference type="GeneTree" id="ENSGT00940000161995"/>
<dbReference type="Pfam" id="PF07004">
    <property type="entry name" value="SHIPPO-rpt"/>
    <property type="match status" value="4"/>
</dbReference>
<dbReference type="Ensembl" id="ENSCAFT00845049044.1">
    <property type="protein sequence ID" value="ENSCAFP00845038483.1"/>
    <property type="gene ID" value="ENSCAFG00845027794.1"/>
</dbReference>
<dbReference type="InterPro" id="IPR051291">
    <property type="entry name" value="CIMAP"/>
</dbReference>
<dbReference type="OrthoDB" id="429991at2759"/>
<feature type="region of interest" description="Disordered" evidence="1">
    <location>
        <begin position="1"/>
        <end position="53"/>
    </location>
</feature>
<feature type="compositionally biased region" description="Low complexity" evidence="1">
    <location>
        <begin position="21"/>
        <end position="41"/>
    </location>
</feature>
<dbReference type="Proteomes" id="UP000805418">
    <property type="component" value="Chromosome 10"/>
</dbReference>
<dbReference type="PANTHER" id="PTHR21580:SF19">
    <property type="entry name" value="OUTER DENSE FIBER PROTEIN 3B"/>
    <property type="match status" value="1"/>
</dbReference>
<reference evidence="2" key="2">
    <citation type="submission" date="2025-08" db="UniProtKB">
        <authorList>
            <consortium name="Ensembl"/>
        </authorList>
    </citation>
    <scope>IDENTIFICATION</scope>
    <source>
        <strain evidence="2">Boxer</strain>
    </source>
</reference>
<proteinExistence type="predicted"/>
<feature type="region of interest" description="Disordered" evidence="1">
    <location>
        <begin position="289"/>
        <end position="308"/>
    </location>
</feature>
<dbReference type="PANTHER" id="PTHR21580">
    <property type="entry name" value="SHIPPO-1-RELATED"/>
    <property type="match status" value="1"/>
</dbReference>
<keyword evidence="3" id="KW-1185">Reference proteome</keyword>
<sequence>MGPAPESGVRSPEAGGGAPGGPAEPWVEGGAALPSAGAAGPSAPPRPMGSDVWVGPWRPHRPRGPIAALYRGPGPKYLLPPNTGYTLHDPSRPRAPAFSFGARLPPPRTFCGPGPGHLVPARMTVRGPDGSPAYSIHGRPRPAAPLLTPGPGRYFPERAGNATYPSAPRHSIAPRNWGAHAEQQTPGPATYTVPSLLGPRVVGKVSAPTYSICGRSAVGSFCEDLSKTPGPCAYHVVSPAIYKARAPQFSMLARTSPPRDNSLNPGPAAYSVDQVLWHPGSRVRVGTRGWGTPARSAPCPGPAAPEAPRLELRNPALGLPGPGPDRRGRLTGRAGPTRLHKASRACRTCAPLFAVGAREGGRRLVPGVPSRSWPTQPRKARVAVIGRAVGSSRPRGGHWPRAPPIRAAPPPPSTCRLWDPRGRLRGRGADTGGRGGAGPSAPAAETPRQGGGRFQRCRTPQARGDGATGAPPGRTR</sequence>
<dbReference type="GO" id="GO:0005856">
    <property type="term" value="C:cytoskeleton"/>
    <property type="evidence" value="ECO:0000318"/>
    <property type="project" value="GO_Central"/>
</dbReference>
<reference evidence="2" key="3">
    <citation type="submission" date="2025-09" db="UniProtKB">
        <authorList>
            <consortium name="Ensembl"/>
        </authorList>
    </citation>
    <scope>IDENTIFICATION</scope>
    <source>
        <strain evidence="2">Boxer</strain>
    </source>
</reference>